<evidence type="ECO:0000313" key="3">
    <source>
        <dbReference type="Proteomes" id="UP001274830"/>
    </source>
</evidence>
<proteinExistence type="predicted"/>
<dbReference type="EMBL" id="JAUTXT010000023">
    <property type="protein sequence ID" value="KAK3673754.1"/>
    <property type="molecule type" value="Genomic_DNA"/>
</dbReference>
<keyword evidence="3" id="KW-1185">Reference proteome</keyword>
<keyword evidence="1" id="KW-0732">Signal</keyword>
<dbReference type="Proteomes" id="UP001274830">
    <property type="component" value="Unassembled WGS sequence"/>
</dbReference>
<accession>A0AAE0WL79</accession>
<gene>
    <name evidence="2" type="ORF">LTR78_006307</name>
</gene>
<protein>
    <recommendedName>
        <fullName evidence="4">GPI anchored serine-threonine rich protein</fullName>
    </recommendedName>
</protein>
<evidence type="ECO:0000256" key="1">
    <source>
        <dbReference type="SAM" id="SignalP"/>
    </source>
</evidence>
<organism evidence="2 3">
    <name type="scientific">Recurvomyces mirabilis</name>
    <dbReference type="NCBI Taxonomy" id="574656"/>
    <lineage>
        <taxon>Eukaryota</taxon>
        <taxon>Fungi</taxon>
        <taxon>Dikarya</taxon>
        <taxon>Ascomycota</taxon>
        <taxon>Pezizomycotina</taxon>
        <taxon>Dothideomycetes</taxon>
        <taxon>Dothideomycetidae</taxon>
        <taxon>Mycosphaerellales</taxon>
        <taxon>Teratosphaeriaceae</taxon>
        <taxon>Recurvomyces</taxon>
    </lineage>
</organism>
<reference evidence="2" key="1">
    <citation type="submission" date="2023-07" db="EMBL/GenBank/DDBJ databases">
        <title>Black Yeasts Isolated from many extreme environments.</title>
        <authorList>
            <person name="Coleine C."/>
            <person name="Stajich J.E."/>
            <person name="Selbmann L."/>
        </authorList>
    </citation>
    <scope>NUCLEOTIDE SEQUENCE</scope>
    <source>
        <strain evidence="2">CCFEE 5485</strain>
    </source>
</reference>
<sequence length="191" mass="18247">MQYTTGLILAAAGLAAAQSTSTESAAVASSTAISGCGNSIDLIIQNCLGTETAQLNSCAANDWDCLCTQQTNVLTCYNNCPSDPNAFGAQQTQISYCNAAKAYGTSSSVSVTATGTVSSSLSAALASASATHTGSSSQSVASGFATATSSGAAAGSSTAAAATASSAGQSGASVIAAPAGMAAIFGLLALL</sequence>
<evidence type="ECO:0008006" key="4">
    <source>
        <dbReference type="Google" id="ProtNLM"/>
    </source>
</evidence>
<comment type="caution">
    <text evidence="2">The sequence shown here is derived from an EMBL/GenBank/DDBJ whole genome shotgun (WGS) entry which is preliminary data.</text>
</comment>
<dbReference type="AlphaFoldDB" id="A0AAE0WL79"/>
<feature type="signal peptide" evidence="1">
    <location>
        <begin position="1"/>
        <end position="17"/>
    </location>
</feature>
<feature type="chain" id="PRO_5041987746" description="GPI anchored serine-threonine rich protein" evidence="1">
    <location>
        <begin position="18"/>
        <end position="191"/>
    </location>
</feature>
<evidence type="ECO:0000313" key="2">
    <source>
        <dbReference type="EMBL" id="KAK3673754.1"/>
    </source>
</evidence>
<name>A0AAE0WL79_9PEZI</name>